<accession>A0A4R4DZW4</accession>
<keyword evidence="3 6" id="KW-0732">Signal</keyword>
<comment type="subcellular location">
    <subcellularLocation>
        <location evidence="1">Cell outer membrane</location>
    </subcellularLocation>
</comment>
<evidence type="ECO:0000256" key="1">
    <source>
        <dbReference type="ARBA" id="ARBA00004442"/>
    </source>
</evidence>
<protein>
    <submittedName>
        <fullName evidence="9">RagB/SusD family nutrient uptake outer membrane protein</fullName>
    </submittedName>
</protein>
<sequence length="509" mass="55971">MKRSLHKLTFLSLPLVLALSFTNCKRSFLEVEPPGELTENSIAGDPTIARRLVTGVYSQLYQGGFGDDVHGIIFCMATDVASDDADKGSTPADQSPEAVGFDNFTSDLNSRNFYVDRLWNGHYRGINSANNALKVLEGSTIDNVTKRTLIGEVRFLRAYFYFNLVRLFGGVPLSLRVPESLADAASDEFNVRATRDQVYTAIINDLQYGVDSLPAKGDPGTEPGRANKGAAQSLLAKVYLYQRNFQKAYELADAVIASNKYGLVTNYAQNFRNKALADNNVESVFEIQTGVDANCNASVPFYVVAQGPRAGGVGGWADLGFGLNTPSDNLAAAYEANDVRRDATILFIQPNGTTLWDGFQIPPRNAVQNDRYNYKAYFGRRVDPYCGSGNTDRLPKNVKIVRYAEVLLIHAEAGLQTGHAGEAQNDLNAIRTRAGLTSVPATQQSVWNERRLELAMEQDRFFDIVRQGRAGTILRALGKTFVDNKNEVFPIPQTQIDLSGGRINQNNGY</sequence>
<comment type="caution">
    <text evidence="9">The sequence shown here is derived from an EMBL/GenBank/DDBJ whole genome shotgun (WGS) entry which is preliminary data.</text>
</comment>
<dbReference type="Pfam" id="PF14322">
    <property type="entry name" value="SusD-like_3"/>
    <property type="match status" value="1"/>
</dbReference>
<dbReference type="CDD" id="cd08977">
    <property type="entry name" value="SusD"/>
    <property type="match status" value="1"/>
</dbReference>
<feature type="domain" description="SusD-like N-terminal" evidence="8">
    <location>
        <begin position="101"/>
        <end position="240"/>
    </location>
</feature>
<dbReference type="Pfam" id="PF07980">
    <property type="entry name" value="SusD_RagB"/>
    <property type="match status" value="1"/>
</dbReference>
<keyword evidence="5" id="KW-0998">Cell outer membrane</keyword>
<dbReference type="Proteomes" id="UP000295164">
    <property type="component" value="Unassembled WGS sequence"/>
</dbReference>
<evidence type="ECO:0000259" key="8">
    <source>
        <dbReference type="Pfam" id="PF14322"/>
    </source>
</evidence>
<reference evidence="9 10" key="1">
    <citation type="submission" date="2019-03" db="EMBL/GenBank/DDBJ databases">
        <authorList>
            <person name="Kim M.K.M."/>
        </authorList>
    </citation>
    <scope>NUCLEOTIDE SEQUENCE [LARGE SCALE GENOMIC DNA]</scope>
    <source>
        <strain evidence="9 10">17J68-15</strain>
    </source>
</reference>
<keyword evidence="10" id="KW-1185">Reference proteome</keyword>
<evidence type="ECO:0000259" key="7">
    <source>
        <dbReference type="Pfam" id="PF07980"/>
    </source>
</evidence>
<gene>
    <name evidence="9" type="ORF">E0486_09120</name>
</gene>
<comment type="similarity">
    <text evidence="2">Belongs to the SusD family.</text>
</comment>
<proteinExistence type="inferred from homology"/>
<dbReference type="InterPro" id="IPR011990">
    <property type="entry name" value="TPR-like_helical_dom_sf"/>
</dbReference>
<name>A0A4R4DZW4_9BACT</name>
<dbReference type="RefSeq" id="WP_131851855.1">
    <property type="nucleotide sequence ID" value="NZ_SKFH01000011.1"/>
</dbReference>
<organism evidence="9 10">
    <name type="scientific">Flaviaesturariibacter aridisoli</name>
    <dbReference type="NCBI Taxonomy" id="2545761"/>
    <lineage>
        <taxon>Bacteria</taxon>
        <taxon>Pseudomonadati</taxon>
        <taxon>Bacteroidota</taxon>
        <taxon>Chitinophagia</taxon>
        <taxon>Chitinophagales</taxon>
        <taxon>Chitinophagaceae</taxon>
        <taxon>Flaviaestuariibacter</taxon>
    </lineage>
</organism>
<feature type="domain" description="RagB/SusD" evidence="7">
    <location>
        <begin position="333"/>
        <end position="509"/>
    </location>
</feature>
<evidence type="ECO:0000256" key="4">
    <source>
        <dbReference type="ARBA" id="ARBA00023136"/>
    </source>
</evidence>
<evidence type="ECO:0000313" key="10">
    <source>
        <dbReference type="Proteomes" id="UP000295164"/>
    </source>
</evidence>
<keyword evidence="4" id="KW-0472">Membrane</keyword>
<dbReference type="OrthoDB" id="636214at2"/>
<dbReference type="InterPro" id="IPR033985">
    <property type="entry name" value="SusD-like_N"/>
</dbReference>
<feature type="chain" id="PRO_5020261731" evidence="6">
    <location>
        <begin position="19"/>
        <end position="509"/>
    </location>
</feature>
<dbReference type="AlphaFoldDB" id="A0A4R4DZW4"/>
<dbReference type="EMBL" id="SKFH01000011">
    <property type="protein sequence ID" value="TCZ72241.1"/>
    <property type="molecule type" value="Genomic_DNA"/>
</dbReference>
<dbReference type="Gene3D" id="1.25.40.390">
    <property type="match status" value="1"/>
</dbReference>
<dbReference type="SUPFAM" id="SSF48452">
    <property type="entry name" value="TPR-like"/>
    <property type="match status" value="1"/>
</dbReference>
<evidence type="ECO:0000256" key="5">
    <source>
        <dbReference type="ARBA" id="ARBA00023237"/>
    </source>
</evidence>
<evidence type="ECO:0000256" key="3">
    <source>
        <dbReference type="ARBA" id="ARBA00022729"/>
    </source>
</evidence>
<feature type="signal peptide" evidence="6">
    <location>
        <begin position="1"/>
        <end position="18"/>
    </location>
</feature>
<evidence type="ECO:0000256" key="6">
    <source>
        <dbReference type="SAM" id="SignalP"/>
    </source>
</evidence>
<evidence type="ECO:0000256" key="2">
    <source>
        <dbReference type="ARBA" id="ARBA00006275"/>
    </source>
</evidence>
<dbReference type="GO" id="GO:0009279">
    <property type="term" value="C:cell outer membrane"/>
    <property type="evidence" value="ECO:0007669"/>
    <property type="project" value="UniProtKB-SubCell"/>
</dbReference>
<evidence type="ECO:0000313" key="9">
    <source>
        <dbReference type="EMBL" id="TCZ72241.1"/>
    </source>
</evidence>
<dbReference type="InterPro" id="IPR012944">
    <property type="entry name" value="SusD_RagB_dom"/>
</dbReference>